<name>A0A7R7WGS9_ASPKA</name>
<evidence type="ECO:0000313" key="1">
    <source>
        <dbReference type="EMBL" id="BCS02731.1"/>
    </source>
</evidence>
<evidence type="ECO:0000313" key="2">
    <source>
        <dbReference type="Proteomes" id="UP000661280"/>
    </source>
</evidence>
<organism evidence="1 2">
    <name type="scientific">Aspergillus kawachii</name>
    <name type="common">White koji mold</name>
    <name type="synonym">Aspergillus awamori var. kawachi</name>
    <dbReference type="NCBI Taxonomy" id="1069201"/>
    <lineage>
        <taxon>Eukaryota</taxon>
        <taxon>Fungi</taxon>
        <taxon>Dikarya</taxon>
        <taxon>Ascomycota</taxon>
        <taxon>Pezizomycotina</taxon>
        <taxon>Eurotiomycetes</taxon>
        <taxon>Eurotiomycetidae</taxon>
        <taxon>Eurotiales</taxon>
        <taxon>Aspergillaceae</taxon>
        <taxon>Aspergillus</taxon>
        <taxon>Aspergillus subgen. Circumdati</taxon>
    </lineage>
</organism>
<accession>A0A7R7WGS9</accession>
<dbReference type="EMBL" id="AP024430">
    <property type="protein sequence ID" value="BCS02731.1"/>
    <property type="molecule type" value="Genomic_DNA"/>
</dbReference>
<reference evidence="1" key="2">
    <citation type="submission" date="2021-02" db="EMBL/GenBank/DDBJ databases">
        <title>Aspergillus luchuensis mut. kawachii IFO 4304 genome sequence.</title>
        <authorList>
            <person name="Mori K."/>
            <person name="Kadooka C."/>
            <person name="Goto M."/>
            <person name="Futagami T."/>
        </authorList>
    </citation>
    <scope>NUCLEOTIDE SEQUENCE</scope>
    <source>
        <strain evidence="1">IFO 4308</strain>
    </source>
</reference>
<dbReference type="KEGG" id="aluc:AKAW2_60995A"/>
<dbReference type="OrthoDB" id="4490952at2759"/>
<sequence>MSDPDAKKKTEEVEKDSWAGSFALPETQDDWKMLEKLGKLKNSTLHSIKKMASGSKVLRKQFVMFWTIWPFPRPRDQFYQRIFEYGIDDATLKQAIAVVDGSKEFKRYLALIEAKIPADNLVESDGPAPLCPSYAIRRT</sequence>
<keyword evidence="2" id="KW-1185">Reference proteome</keyword>
<dbReference type="GeneID" id="64964052"/>
<dbReference type="Proteomes" id="UP000661280">
    <property type="component" value="Chromosome 6"/>
</dbReference>
<proteinExistence type="predicted"/>
<gene>
    <name evidence="1" type="ORF">AKAW2_60995A</name>
</gene>
<reference evidence="1" key="1">
    <citation type="submission" date="2021-01" db="EMBL/GenBank/DDBJ databases">
        <authorList>
            <consortium name="Aspergillus luchuensis mut. kawachii IFO 4304 genome sequencing consortium"/>
            <person name="Kazuki M."/>
            <person name="Futagami T."/>
        </authorList>
    </citation>
    <scope>NUCLEOTIDE SEQUENCE</scope>
    <source>
        <strain evidence="1">IFO 4308</strain>
    </source>
</reference>
<protein>
    <submittedName>
        <fullName evidence="1">Uncharacterized protein</fullName>
    </submittedName>
</protein>
<dbReference type="AlphaFoldDB" id="A0A7R7WGS9"/>
<dbReference type="RefSeq" id="XP_041546493.1">
    <property type="nucleotide sequence ID" value="XM_041693182.1"/>
</dbReference>